<dbReference type="EMBL" id="CP014265">
    <property type="protein sequence ID" value="AMK14632.1"/>
    <property type="molecule type" value="Genomic_DNA"/>
</dbReference>
<dbReference type="InterPro" id="IPR020052">
    <property type="entry name" value="Ribosomal_eL31_CS"/>
</dbReference>
<dbReference type="GO" id="GO:0002181">
    <property type="term" value="P:cytoplasmic translation"/>
    <property type="evidence" value="ECO:0007669"/>
    <property type="project" value="TreeGrafter"/>
</dbReference>
<accession>A0A126QXV6</accession>
<dbReference type="Pfam" id="PF01198">
    <property type="entry name" value="Ribosomal_L31e"/>
    <property type="match status" value="1"/>
</dbReference>
<dbReference type="GO" id="GO:0022625">
    <property type="term" value="C:cytosolic large ribosomal subunit"/>
    <property type="evidence" value="ECO:0007669"/>
    <property type="project" value="TreeGrafter"/>
</dbReference>
<dbReference type="PROSITE" id="PS01144">
    <property type="entry name" value="RIBOSOMAL_L31E"/>
    <property type="match status" value="1"/>
</dbReference>
<dbReference type="GO" id="GO:0003735">
    <property type="term" value="F:structural constituent of ribosome"/>
    <property type="evidence" value="ECO:0007669"/>
    <property type="project" value="InterPro"/>
</dbReference>
<name>A0A126QXV6_METOL</name>
<dbReference type="GeneID" id="28488370"/>
<dbReference type="NCBIfam" id="NF002258">
    <property type="entry name" value="PRK01192.1-1"/>
    <property type="match status" value="1"/>
</dbReference>
<dbReference type="AlphaFoldDB" id="A0A126QXV6"/>
<gene>
    <name evidence="5" type="primary">rpl31e</name>
    <name evidence="7" type="ORF">SAMN02910297_00380</name>
    <name evidence="6" type="ORF">YLM1_0072</name>
</gene>
<dbReference type="STRING" id="294671.YLM1_0072"/>
<evidence type="ECO:0000313" key="9">
    <source>
        <dbReference type="Proteomes" id="UP000183442"/>
    </source>
</evidence>
<evidence type="ECO:0000256" key="1">
    <source>
        <dbReference type="ARBA" id="ARBA00010808"/>
    </source>
</evidence>
<proteinExistence type="inferred from homology"/>
<evidence type="ECO:0000313" key="6">
    <source>
        <dbReference type="EMBL" id="AMK14632.1"/>
    </source>
</evidence>
<evidence type="ECO:0000256" key="2">
    <source>
        <dbReference type="ARBA" id="ARBA00022980"/>
    </source>
</evidence>
<sequence>MAEELERTYVIPLRKVKNVKRTIRAPRAIREVQSFLMKHMKAEEVKLDASINEFIWERGIQKIPSKVKVNAVKDEEGIVKATLAEN</sequence>
<dbReference type="RefSeq" id="WP_067145213.1">
    <property type="nucleotide sequence ID" value="NZ_CP014265.1"/>
</dbReference>
<reference evidence="9" key="3">
    <citation type="submission" date="2016-10" db="EMBL/GenBank/DDBJ databases">
        <authorList>
            <person name="Varghese N."/>
        </authorList>
    </citation>
    <scope>NUCLEOTIDE SEQUENCE [LARGE SCALE GENOMIC DNA]</scope>
    <source>
        <strain evidence="9">DSM 16632</strain>
    </source>
</reference>
<dbReference type="InterPro" id="IPR000054">
    <property type="entry name" value="Ribosomal_eL31"/>
</dbReference>
<dbReference type="Proteomes" id="UP000183442">
    <property type="component" value="Unassembled WGS sequence"/>
</dbReference>
<keyword evidence="8" id="KW-1185">Reference proteome</keyword>
<dbReference type="KEGG" id="mol:YLM1_0072"/>
<dbReference type="SMART" id="SM01380">
    <property type="entry name" value="Ribosomal_L31e"/>
    <property type="match status" value="1"/>
</dbReference>
<keyword evidence="3 5" id="KW-0687">Ribonucleoprotein</keyword>
<evidence type="ECO:0000313" key="8">
    <source>
        <dbReference type="Proteomes" id="UP000066376"/>
    </source>
</evidence>
<dbReference type="InterPro" id="IPR023621">
    <property type="entry name" value="Ribosomal_eL31_dom_sf"/>
</dbReference>
<reference evidence="6 8" key="1">
    <citation type="journal article" date="2016" name="Genome Announc.">
        <title>Draft Genome Sequence of the Rumen Methanogen Methanobrevibacter olleyae YLM1.</title>
        <authorList>
            <person name="Kelly W.J."/>
            <person name="Li D."/>
            <person name="Lambie S.C."/>
            <person name="Cox F."/>
            <person name="Attwood G.T."/>
            <person name="Altermann E."/>
            <person name="Leahy S.C."/>
        </authorList>
    </citation>
    <scope>NUCLEOTIDE SEQUENCE [LARGE SCALE GENOMIC DNA]</scope>
    <source>
        <strain evidence="6 8">YLM1</strain>
    </source>
</reference>
<dbReference type="OrthoDB" id="10127at2157"/>
<evidence type="ECO:0000256" key="4">
    <source>
        <dbReference type="ARBA" id="ARBA00035230"/>
    </source>
</evidence>
<keyword evidence="2 5" id="KW-0689">Ribosomal protein</keyword>
<dbReference type="SUPFAM" id="SSF54575">
    <property type="entry name" value="Ribosomal protein L31e"/>
    <property type="match status" value="1"/>
</dbReference>
<dbReference type="HAMAP" id="MF_00410">
    <property type="entry name" value="Ribosomal_eL31"/>
    <property type="match status" value="1"/>
</dbReference>
<evidence type="ECO:0000256" key="3">
    <source>
        <dbReference type="ARBA" id="ARBA00023274"/>
    </source>
</evidence>
<organism evidence="6 8">
    <name type="scientific">Methanobrevibacter olleyae</name>
    <dbReference type="NCBI Taxonomy" id="294671"/>
    <lineage>
        <taxon>Archaea</taxon>
        <taxon>Methanobacteriati</taxon>
        <taxon>Methanobacteriota</taxon>
        <taxon>Methanomada group</taxon>
        <taxon>Methanobacteria</taxon>
        <taxon>Methanobacteriales</taxon>
        <taxon>Methanobacteriaceae</taxon>
        <taxon>Methanobrevibacter</taxon>
    </lineage>
</organism>
<dbReference type="EMBL" id="FOTL01000004">
    <property type="protein sequence ID" value="SFL26566.1"/>
    <property type="molecule type" value="Genomic_DNA"/>
</dbReference>
<comment type="similarity">
    <text evidence="1 5">Belongs to the eukaryotic ribosomal protein eL31 family.</text>
</comment>
<reference evidence="8" key="2">
    <citation type="submission" date="2016-02" db="EMBL/GenBank/DDBJ databases">
        <title>The draft genome sequence of the rumen methanogen Methanobrevibacter olleyae YLM1.</title>
        <authorList>
            <consortium name="New Zealand Agricultural Greenhouse Gas Research Centre/Pastoral Greenhouse Gas Research Consortium"/>
            <person name="Kelly W.J."/>
            <person name="Li D."/>
            <person name="Lambie S.C."/>
            <person name="Attwood G.T."/>
            <person name="Altermann E."/>
            <person name="Leahy S.C."/>
        </authorList>
    </citation>
    <scope>NUCLEOTIDE SEQUENCE [LARGE SCALE GENOMIC DNA]</scope>
    <source>
        <strain evidence="8">YLM1</strain>
    </source>
</reference>
<dbReference type="PANTHER" id="PTHR10956:SF0">
    <property type="entry name" value="60S RIBOSOMAL PROTEIN L31"/>
    <property type="match status" value="1"/>
</dbReference>
<evidence type="ECO:0000256" key="5">
    <source>
        <dbReference type="HAMAP-Rule" id="MF_00410"/>
    </source>
</evidence>
<dbReference type="PATRIC" id="fig|294671.3.peg.71"/>
<protein>
    <recommendedName>
        <fullName evidence="4 5">Large ribosomal subunit protein eL31</fullName>
    </recommendedName>
</protein>
<dbReference type="Gene3D" id="3.10.440.10">
    <property type="match status" value="1"/>
</dbReference>
<dbReference type="CDD" id="cd00463">
    <property type="entry name" value="Ribosomal_L31e"/>
    <property type="match status" value="1"/>
</dbReference>
<dbReference type="PANTHER" id="PTHR10956">
    <property type="entry name" value="60S RIBOSOMAL PROTEIN L31"/>
    <property type="match status" value="1"/>
</dbReference>
<dbReference type="Proteomes" id="UP000066376">
    <property type="component" value="Chromosome"/>
</dbReference>
<reference evidence="7" key="4">
    <citation type="submission" date="2016-10" db="EMBL/GenBank/DDBJ databases">
        <authorList>
            <person name="de Groot N.N."/>
        </authorList>
    </citation>
    <scope>NUCLEOTIDE SEQUENCE [LARGE SCALE GENOMIC DNA]</scope>
    <source>
        <strain evidence="7">DSM 16632</strain>
    </source>
</reference>
<evidence type="ECO:0000313" key="7">
    <source>
        <dbReference type="EMBL" id="SFL26566.1"/>
    </source>
</evidence>